<feature type="compositionally biased region" description="Low complexity" evidence="1">
    <location>
        <begin position="293"/>
        <end position="308"/>
    </location>
</feature>
<evidence type="ECO:0000256" key="1">
    <source>
        <dbReference type="SAM" id="MobiDB-lite"/>
    </source>
</evidence>
<feature type="compositionally biased region" description="Pro residues" evidence="1">
    <location>
        <begin position="27"/>
        <end position="39"/>
    </location>
</feature>
<proteinExistence type="predicted"/>
<name>A0AA38N4C5_9AGAR</name>
<feature type="compositionally biased region" description="Low complexity" evidence="1">
    <location>
        <begin position="176"/>
        <end position="189"/>
    </location>
</feature>
<evidence type="ECO:0000313" key="3">
    <source>
        <dbReference type="EMBL" id="KAJ3736681.1"/>
    </source>
</evidence>
<evidence type="ECO:0000259" key="2">
    <source>
        <dbReference type="Pfam" id="PF20415"/>
    </source>
</evidence>
<reference evidence="3" key="1">
    <citation type="submission" date="2022-08" db="EMBL/GenBank/DDBJ databases">
        <authorList>
            <consortium name="DOE Joint Genome Institute"/>
            <person name="Min B."/>
            <person name="Sierra-Patev S."/>
            <person name="Naranjo-Ortiz M."/>
            <person name="Looney B."/>
            <person name="Konkel Z."/>
            <person name="Slot J.C."/>
            <person name="Sakamoto Y."/>
            <person name="Steenwyk J.L."/>
            <person name="Rokas A."/>
            <person name="Carro J."/>
            <person name="Camarero S."/>
            <person name="Ferreira P."/>
            <person name="Molpeceres G."/>
            <person name="Ruiz-duenas F.J."/>
            <person name="Serrano A."/>
            <person name="Henrissat B."/>
            <person name="Drula E."/>
            <person name="Hughes K.W."/>
            <person name="Mata J.L."/>
            <person name="Ishikawa N.K."/>
            <person name="Vargas-Isla R."/>
            <person name="Ushijima S."/>
            <person name="Smith C.A."/>
            <person name="Ahrendt S."/>
            <person name="Andreopoulos W."/>
            <person name="He G."/>
            <person name="LaButti K."/>
            <person name="Lipzen A."/>
            <person name="Ng V."/>
            <person name="Riley R."/>
            <person name="Sandor L."/>
            <person name="Barry K."/>
            <person name="Martinez A.T."/>
            <person name="Xiao Y."/>
            <person name="Gibbons J.G."/>
            <person name="Terashima K."/>
            <person name="Hibbett D.S."/>
            <person name="Grigoriev I.V."/>
        </authorList>
    </citation>
    <scope>NUCLEOTIDE SEQUENCE</scope>
    <source>
        <strain evidence="3">ET3784</strain>
    </source>
</reference>
<feature type="region of interest" description="Disordered" evidence="1">
    <location>
        <begin position="1"/>
        <end position="334"/>
    </location>
</feature>
<evidence type="ECO:0000313" key="4">
    <source>
        <dbReference type="Proteomes" id="UP001176059"/>
    </source>
</evidence>
<feature type="compositionally biased region" description="Basic residues" evidence="1">
    <location>
        <begin position="50"/>
        <end position="79"/>
    </location>
</feature>
<dbReference type="EMBL" id="JANVFO010000004">
    <property type="protein sequence ID" value="KAJ3736681.1"/>
    <property type="molecule type" value="Genomic_DNA"/>
</dbReference>
<organism evidence="3 4">
    <name type="scientific">Lentinula guzmanii</name>
    <dbReference type="NCBI Taxonomy" id="2804957"/>
    <lineage>
        <taxon>Eukaryota</taxon>
        <taxon>Fungi</taxon>
        <taxon>Dikarya</taxon>
        <taxon>Basidiomycota</taxon>
        <taxon>Agaricomycotina</taxon>
        <taxon>Agaricomycetes</taxon>
        <taxon>Agaricomycetidae</taxon>
        <taxon>Agaricales</taxon>
        <taxon>Marasmiineae</taxon>
        <taxon>Omphalotaceae</taxon>
        <taxon>Lentinula</taxon>
    </lineage>
</organism>
<feature type="compositionally biased region" description="Polar residues" evidence="1">
    <location>
        <begin position="262"/>
        <end position="278"/>
    </location>
</feature>
<reference evidence="3" key="2">
    <citation type="journal article" date="2023" name="Proc. Natl. Acad. Sci. U.S.A.">
        <title>A global phylogenomic analysis of the shiitake genus Lentinula.</title>
        <authorList>
            <person name="Sierra-Patev S."/>
            <person name="Min B."/>
            <person name="Naranjo-Ortiz M."/>
            <person name="Looney B."/>
            <person name="Konkel Z."/>
            <person name="Slot J.C."/>
            <person name="Sakamoto Y."/>
            <person name="Steenwyk J.L."/>
            <person name="Rokas A."/>
            <person name="Carro J."/>
            <person name="Camarero S."/>
            <person name="Ferreira P."/>
            <person name="Molpeceres G."/>
            <person name="Ruiz-Duenas F.J."/>
            <person name="Serrano A."/>
            <person name="Henrissat B."/>
            <person name="Drula E."/>
            <person name="Hughes K.W."/>
            <person name="Mata J.L."/>
            <person name="Ishikawa N.K."/>
            <person name="Vargas-Isla R."/>
            <person name="Ushijima S."/>
            <person name="Smith C.A."/>
            <person name="Donoghue J."/>
            <person name="Ahrendt S."/>
            <person name="Andreopoulos W."/>
            <person name="He G."/>
            <person name="LaButti K."/>
            <person name="Lipzen A."/>
            <person name="Ng V."/>
            <person name="Riley R."/>
            <person name="Sandor L."/>
            <person name="Barry K."/>
            <person name="Martinez A.T."/>
            <person name="Xiao Y."/>
            <person name="Gibbons J.G."/>
            <person name="Terashima K."/>
            <person name="Grigoriev I.V."/>
            <person name="Hibbett D."/>
        </authorList>
    </citation>
    <scope>NUCLEOTIDE SEQUENCE</scope>
    <source>
        <strain evidence="3">ET3784</strain>
    </source>
</reference>
<accession>A0AA38N4C5</accession>
<feature type="compositionally biased region" description="Polar residues" evidence="1">
    <location>
        <begin position="211"/>
        <end position="224"/>
    </location>
</feature>
<feature type="compositionally biased region" description="Low complexity" evidence="1">
    <location>
        <begin position="80"/>
        <end position="101"/>
    </location>
</feature>
<dbReference type="AlphaFoldDB" id="A0AA38N4C5"/>
<feature type="compositionally biased region" description="Polar residues" evidence="1">
    <location>
        <begin position="322"/>
        <end position="331"/>
    </location>
</feature>
<comment type="caution">
    <text evidence="3">The sequence shown here is derived from an EMBL/GenBank/DDBJ whole genome shotgun (WGS) entry which is preliminary data.</text>
</comment>
<feature type="domain" description="DUF6699" evidence="2">
    <location>
        <begin position="448"/>
        <end position="621"/>
    </location>
</feature>
<dbReference type="Proteomes" id="UP001176059">
    <property type="component" value="Unassembled WGS sequence"/>
</dbReference>
<gene>
    <name evidence="3" type="ORF">DFJ43DRAFT_1050187</name>
</gene>
<dbReference type="InterPro" id="IPR046522">
    <property type="entry name" value="DUF6699"/>
</dbReference>
<keyword evidence="4" id="KW-1185">Reference proteome</keyword>
<protein>
    <recommendedName>
        <fullName evidence="2">DUF6699 domain-containing protein</fullName>
    </recommendedName>
</protein>
<dbReference type="Pfam" id="PF20415">
    <property type="entry name" value="DUF6699"/>
    <property type="match status" value="1"/>
</dbReference>
<sequence>MWARNATSGTGQASHRPNTPGTSLWPSRPPNPLPRPPMVVPGFNELASRYHPHLHHPHPHPHHSSTHHHHHHHPPHHTHLFSPTTSRTRVSSLPASRPSSHSPEHRPRPNSTGHDPLYISSNERLQVPASNDERRTRFVIPNVAARSHMDREYQRRTSSTTHRTSSSHHDDRHSDSMSSVPIVNSSTSSLPDTEIHHSPPSPNRTPDRTSMRTPQMQHNENNMDQGVEPTTLPSRDTDDVVPPQTVDGRRPNGSPQEEPEGNSDSRAQNLQSDASQPSPRIPASPGSQHHGGHPNPSNGDPSSSSDSSRANTEGHPDDSNDPSRVNRNHPSNGPVHPMWYFHSFPPFPHPGNAPPPGPPPPPPPAPFIVPIVPPPIHYHAVPPLAPPTPWLPLWPTPVVPSVLLRPAVPLPSPAIVWEPGTFSISRSVPLHVHPHIMYNPINPSAPVLQWDVVLRPEQARVSTDKGLIKRPALGDEAVIPISVQELGRTTAVNGQENEKIDKIWIESETPALTWWMQRWGPIIIEKTNITVRDVMDAIHEYLSVPLTNEEYLKVIEVRTPTDGIRHTNGMRLRNARRLRASNGCELRSVALRARVLTGAGEFSMYRRSDLLGAHRRFMGLRPVVFADRTWKLLLGLGSGPVPKYF</sequence>
<feature type="compositionally biased region" description="Polar residues" evidence="1">
    <location>
        <begin position="1"/>
        <end position="22"/>
    </location>
</feature>